<dbReference type="AlphaFoldDB" id="A0A0H4WUP3"/>
<feature type="transmembrane region" description="Helical" evidence="5">
    <location>
        <begin position="148"/>
        <end position="169"/>
    </location>
</feature>
<sequence>MTLSDARGRSYPRRGMTVLLLIAVGALAGTLGAMLGIGGGIVLVPALVLGFDIPLEQAIPASLMCVVASSCSAAAGYVHNHLSDIRLGLSLELATVLGAIAGGMVAAMVAPAMVAVVFGLFTLYVALQMLLLRSPRQEPGALDDYAPANYPLGISGSFVAGGLSSLLGVGGGPLKVPLMTYGMHVPFKVASATSNLMIGVTGAASVAAYALRGHLKLALVSPLVVGVLGGAYVGSRLMPKVPTVVLKRLFAVVLLVVAAQMLWKGGRDCGRAF</sequence>
<dbReference type="InterPro" id="IPR051598">
    <property type="entry name" value="TSUP/Inactive_protease-like"/>
</dbReference>
<dbReference type="STRING" id="1297742.A176_001927"/>
<feature type="transmembrane region" description="Helical" evidence="5">
    <location>
        <begin position="245"/>
        <end position="263"/>
    </location>
</feature>
<keyword evidence="3 5" id="KW-1133">Transmembrane helix</keyword>
<dbReference type="eggNOG" id="COG0730">
    <property type="taxonomic scope" value="Bacteria"/>
</dbReference>
<evidence type="ECO:0000256" key="4">
    <source>
        <dbReference type="ARBA" id="ARBA00023136"/>
    </source>
</evidence>
<dbReference type="PANTHER" id="PTHR43701:SF2">
    <property type="entry name" value="MEMBRANE TRANSPORTER PROTEIN YJNA-RELATED"/>
    <property type="match status" value="1"/>
</dbReference>
<dbReference type="Proteomes" id="UP000009026">
    <property type="component" value="Chromosome"/>
</dbReference>
<keyword evidence="5" id="KW-1003">Cell membrane</keyword>
<evidence type="ECO:0000256" key="2">
    <source>
        <dbReference type="ARBA" id="ARBA00022692"/>
    </source>
</evidence>
<dbReference type="GO" id="GO:0005886">
    <property type="term" value="C:plasma membrane"/>
    <property type="evidence" value="ECO:0007669"/>
    <property type="project" value="UniProtKB-SubCell"/>
</dbReference>
<evidence type="ECO:0000256" key="5">
    <source>
        <dbReference type="RuleBase" id="RU363041"/>
    </source>
</evidence>
<dbReference type="InterPro" id="IPR002781">
    <property type="entry name" value="TM_pro_TauE-like"/>
</dbReference>
<comment type="subcellular location">
    <subcellularLocation>
        <location evidence="5">Cell membrane</location>
        <topology evidence="5">Multi-pass membrane protein</topology>
    </subcellularLocation>
    <subcellularLocation>
        <location evidence="1">Membrane</location>
        <topology evidence="1">Multi-pass membrane protein</topology>
    </subcellularLocation>
</comment>
<dbReference type="KEGG" id="mym:A176_001927"/>
<feature type="transmembrane region" description="Helical" evidence="5">
    <location>
        <begin position="189"/>
        <end position="210"/>
    </location>
</feature>
<feature type="transmembrane region" description="Helical" evidence="5">
    <location>
        <begin position="20"/>
        <end position="49"/>
    </location>
</feature>
<dbReference type="Pfam" id="PF01925">
    <property type="entry name" value="TauE"/>
    <property type="match status" value="1"/>
</dbReference>
<evidence type="ECO:0000313" key="7">
    <source>
        <dbReference type="Proteomes" id="UP000009026"/>
    </source>
</evidence>
<dbReference type="PANTHER" id="PTHR43701">
    <property type="entry name" value="MEMBRANE TRANSPORTER PROTEIN MJ0441-RELATED"/>
    <property type="match status" value="1"/>
</dbReference>
<organism evidence="6 7">
    <name type="scientific">Pseudomyxococcus hansupus</name>
    <dbReference type="NCBI Taxonomy" id="1297742"/>
    <lineage>
        <taxon>Bacteria</taxon>
        <taxon>Pseudomonadati</taxon>
        <taxon>Myxococcota</taxon>
        <taxon>Myxococcia</taxon>
        <taxon>Myxococcales</taxon>
        <taxon>Cystobacterineae</taxon>
        <taxon>Myxococcaceae</taxon>
        <taxon>Pseudomyxococcus</taxon>
    </lineage>
</organism>
<evidence type="ECO:0000256" key="1">
    <source>
        <dbReference type="ARBA" id="ARBA00004141"/>
    </source>
</evidence>
<keyword evidence="7" id="KW-1185">Reference proteome</keyword>
<dbReference type="PATRIC" id="fig|1297742.4.peg.1948"/>
<evidence type="ECO:0000256" key="3">
    <source>
        <dbReference type="ARBA" id="ARBA00022989"/>
    </source>
</evidence>
<keyword evidence="4 5" id="KW-0472">Membrane</keyword>
<gene>
    <name evidence="6" type="ORF">A176_001927</name>
</gene>
<feature type="transmembrane region" description="Helical" evidence="5">
    <location>
        <begin position="217"/>
        <end position="233"/>
    </location>
</feature>
<name>A0A0H4WUP3_9BACT</name>
<feature type="transmembrane region" description="Helical" evidence="5">
    <location>
        <begin position="61"/>
        <end position="79"/>
    </location>
</feature>
<evidence type="ECO:0000313" key="6">
    <source>
        <dbReference type="EMBL" id="AKQ65015.1"/>
    </source>
</evidence>
<dbReference type="EMBL" id="CP012109">
    <property type="protein sequence ID" value="AKQ65015.1"/>
    <property type="molecule type" value="Genomic_DNA"/>
</dbReference>
<comment type="similarity">
    <text evidence="5">Belongs to the 4-toluene sulfonate uptake permease (TSUP) (TC 2.A.102) family.</text>
</comment>
<proteinExistence type="inferred from homology"/>
<reference evidence="6 7" key="1">
    <citation type="journal article" date="2016" name="PLoS ONE">
        <title>Complete Genome Sequence and Comparative Genomics of a Novel Myxobacterium Myxococcus hansupus.</title>
        <authorList>
            <person name="Sharma G."/>
            <person name="Narwani T."/>
            <person name="Subramanian S."/>
        </authorList>
    </citation>
    <scope>NUCLEOTIDE SEQUENCE [LARGE SCALE GENOMIC DNA]</scope>
    <source>
        <strain evidence="7">mixupus</strain>
    </source>
</reference>
<feature type="transmembrane region" description="Helical" evidence="5">
    <location>
        <begin position="99"/>
        <end position="127"/>
    </location>
</feature>
<accession>A0A0H4WUP3</accession>
<keyword evidence="2 5" id="KW-0812">Transmembrane</keyword>
<protein>
    <recommendedName>
        <fullName evidence="5">Probable membrane transporter protein</fullName>
    </recommendedName>
</protein>